<evidence type="ECO:0000313" key="4">
    <source>
        <dbReference type="Proteomes" id="UP000663832"/>
    </source>
</evidence>
<proteinExistence type="predicted"/>
<evidence type="ECO:0000313" key="2">
    <source>
        <dbReference type="EMBL" id="CAF1411793.1"/>
    </source>
</evidence>
<organism evidence="3 4">
    <name type="scientific">Adineta steineri</name>
    <dbReference type="NCBI Taxonomy" id="433720"/>
    <lineage>
        <taxon>Eukaryota</taxon>
        <taxon>Metazoa</taxon>
        <taxon>Spiralia</taxon>
        <taxon>Gnathifera</taxon>
        <taxon>Rotifera</taxon>
        <taxon>Eurotatoria</taxon>
        <taxon>Bdelloidea</taxon>
        <taxon>Adinetida</taxon>
        <taxon>Adinetidae</taxon>
        <taxon>Adineta</taxon>
    </lineage>
</organism>
<dbReference type="EMBL" id="CAJNOI010001415">
    <property type="protein sequence ID" value="CAF1411793.1"/>
    <property type="molecule type" value="Genomic_DNA"/>
</dbReference>
<dbReference type="EMBL" id="CAJNOM010001740">
    <property type="protein sequence ID" value="CAF1617775.1"/>
    <property type="molecule type" value="Genomic_DNA"/>
</dbReference>
<feature type="chain" id="PRO_5036412706" evidence="1">
    <location>
        <begin position="20"/>
        <end position="674"/>
    </location>
</feature>
<dbReference type="AlphaFoldDB" id="A0A816BYU8"/>
<evidence type="ECO:0000256" key="1">
    <source>
        <dbReference type="SAM" id="SignalP"/>
    </source>
</evidence>
<protein>
    <submittedName>
        <fullName evidence="3">Uncharacterized protein</fullName>
    </submittedName>
</protein>
<dbReference type="OrthoDB" id="10033168at2759"/>
<evidence type="ECO:0000313" key="3">
    <source>
        <dbReference type="EMBL" id="CAF1617775.1"/>
    </source>
</evidence>
<comment type="caution">
    <text evidence="3">The sequence shown here is derived from an EMBL/GenBank/DDBJ whole genome shotgun (WGS) entry which is preliminary data.</text>
</comment>
<accession>A0A816BYU8</accession>
<gene>
    <name evidence="2" type="ORF">BJG266_LOCUS38247</name>
    <name evidence="3" type="ORF">QVE165_LOCUS55120</name>
</gene>
<dbReference type="Proteomes" id="UP000663832">
    <property type="component" value="Unassembled WGS sequence"/>
</dbReference>
<sequence length="674" mass="74629">MNQLYALLFVLHVFMPCTAYYASPVVKVTGRSLDTNAALRQASEALNVPQPVNWNTYMDAPSTSGSTGEAQVGTSTLSNVMAGWSIPEQFRAQAVQAVNVLVLAATEGSYAAQTFVFDTTSGTSLSTLIIVTKKLDLPADPNSPVAVAYVTINSNAAVKPQSTPYNERSCHTCPKCVWLSKCCCEDVTKYAPRGNTPEELEIIKNKMKADQFAWFNQQSFRPTLRKRDLLQNSGKNPDTSLAAAIEKFLSSNIVKAEVLASYNDSVLSALQSSIGSLRLSSQSLRMTKIASANLQIVLSTLAKDYGFEDMYENPQYSQQLQKARFSYENLFTTSTNDDKKHVGMKYIWLVGQSVDESTYSLNFLFVNITSQVLIKTLLSNDTKNEEANNENNEKQLKVVRIATLSDGGEFFNENLPKVTTPWKATTTKTALNILRFMAASTLYPQEQRMLSYFDTKPTLVERNLNASEPRVFTDKILALSKALSAAAGAWKDIVSAFKSSSSTTITRVVRFGFTYFNQRSTVLKAIDIPAEKASEFINAITIDYNLPPQGSFALGLTYSSDFAWDRIDYLYSPKMDGHYRSLTLFKNGDSLTNTASFFIVDVNADWQLAPDLLIIQTSKSILGGLFEKNKQSIEEVPHVLTLEEASKLQQFFMLVAMNNIASTLGVPTQLPELN</sequence>
<dbReference type="Proteomes" id="UP000663877">
    <property type="component" value="Unassembled WGS sequence"/>
</dbReference>
<keyword evidence="1" id="KW-0732">Signal</keyword>
<name>A0A816BYU8_9BILA</name>
<reference evidence="3" key="1">
    <citation type="submission" date="2021-02" db="EMBL/GenBank/DDBJ databases">
        <authorList>
            <person name="Nowell W R."/>
        </authorList>
    </citation>
    <scope>NUCLEOTIDE SEQUENCE</scope>
</reference>
<keyword evidence="4" id="KW-1185">Reference proteome</keyword>
<feature type="signal peptide" evidence="1">
    <location>
        <begin position="1"/>
        <end position="19"/>
    </location>
</feature>